<evidence type="ECO:0000313" key="11">
    <source>
        <dbReference type="EMBL" id="ADG99161.1"/>
    </source>
</evidence>
<evidence type="ECO:0000256" key="8">
    <source>
        <dbReference type="ARBA" id="ARBA00023136"/>
    </source>
</evidence>
<gene>
    <name evidence="9" type="primary">secE</name>
    <name evidence="11" type="ordered locus">Srot_2727</name>
</gene>
<dbReference type="HOGENOM" id="CLU_113663_1_2_11"/>
<dbReference type="GO" id="GO:0009306">
    <property type="term" value="P:protein secretion"/>
    <property type="evidence" value="ECO:0007669"/>
    <property type="project" value="UniProtKB-UniRule"/>
</dbReference>
<dbReference type="Gene3D" id="1.20.5.1030">
    <property type="entry name" value="Preprotein translocase secy subunit"/>
    <property type="match status" value="1"/>
</dbReference>
<comment type="similarity">
    <text evidence="9">Belongs to the SecE/SEC61-gamma family.</text>
</comment>
<evidence type="ECO:0000256" key="5">
    <source>
        <dbReference type="ARBA" id="ARBA00022927"/>
    </source>
</evidence>
<protein>
    <recommendedName>
        <fullName evidence="9">Protein translocase subunit SecE</fullName>
    </recommendedName>
</protein>
<evidence type="ECO:0000256" key="4">
    <source>
        <dbReference type="ARBA" id="ARBA00022692"/>
    </source>
</evidence>
<dbReference type="InterPro" id="IPR005807">
    <property type="entry name" value="SecE_bac"/>
</dbReference>
<keyword evidence="5 9" id="KW-0653">Protein transport</keyword>
<feature type="region of interest" description="Disordered" evidence="10">
    <location>
        <begin position="1"/>
        <end position="99"/>
    </location>
</feature>
<dbReference type="PANTHER" id="PTHR33910">
    <property type="entry name" value="PROTEIN TRANSLOCASE SUBUNIT SECE"/>
    <property type="match status" value="1"/>
</dbReference>
<dbReference type="NCBIfam" id="TIGR00964">
    <property type="entry name" value="secE_bact"/>
    <property type="match status" value="1"/>
</dbReference>
<name>D6ZCX4_SEGRD</name>
<dbReference type="GO" id="GO:0008320">
    <property type="term" value="F:protein transmembrane transporter activity"/>
    <property type="evidence" value="ECO:0007669"/>
    <property type="project" value="UniProtKB-UniRule"/>
</dbReference>
<keyword evidence="8 9" id="KW-0472">Membrane</keyword>
<evidence type="ECO:0000256" key="2">
    <source>
        <dbReference type="ARBA" id="ARBA00022448"/>
    </source>
</evidence>
<keyword evidence="3 9" id="KW-1003">Cell membrane</keyword>
<feature type="compositionally biased region" description="Basic and acidic residues" evidence="10">
    <location>
        <begin position="77"/>
        <end position="89"/>
    </location>
</feature>
<dbReference type="STRING" id="640132.Srot_2727"/>
<keyword evidence="7 9" id="KW-0811">Translocation</keyword>
<keyword evidence="12" id="KW-1185">Reference proteome</keyword>
<comment type="subcellular location">
    <subcellularLocation>
        <location evidence="9">Cell inner membrane</location>
        <topology evidence="9">Single-pass membrane protein</topology>
    </subcellularLocation>
    <subcellularLocation>
        <location evidence="1">Membrane</location>
    </subcellularLocation>
</comment>
<sequence>MSEKSGASVEDDEVDAASEPGDSSQDDTQAASRVPVRRARQSESDDDGDDLDEEAAAARPTGKRGRRRASAESSADADGRRRAKEAKEGKKAKRSQAGASRNPFAAVVQFLREVVGELSKVIWPQRRQMVSYTLIVIVFVAVVVSFVALLDIGFAKLALWLLG</sequence>
<dbReference type="GO" id="GO:0043952">
    <property type="term" value="P:protein transport by the Sec complex"/>
    <property type="evidence" value="ECO:0007669"/>
    <property type="project" value="UniProtKB-UniRule"/>
</dbReference>
<dbReference type="Pfam" id="PF00584">
    <property type="entry name" value="SecE"/>
    <property type="match status" value="1"/>
</dbReference>
<dbReference type="GO" id="GO:0005886">
    <property type="term" value="C:plasma membrane"/>
    <property type="evidence" value="ECO:0007669"/>
    <property type="project" value="UniProtKB-SubCell"/>
</dbReference>
<dbReference type="KEGG" id="srt:Srot_2727"/>
<feature type="compositionally biased region" description="Acidic residues" evidence="10">
    <location>
        <begin position="44"/>
        <end position="55"/>
    </location>
</feature>
<dbReference type="GO" id="GO:0065002">
    <property type="term" value="P:intracellular protein transmembrane transport"/>
    <property type="evidence" value="ECO:0007669"/>
    <property type="project" value="UniProtKB-UniRule"/>
</dbReference>
<evidence type="ECO:0000256" key="7">
    <source>
        <dbReference type="ARBA" id="ARBA00023010"/>
    </source>
</evidence>
<evidence type="ECO:0000256" key="9">
    <source>
        <dbReference type="HAMAP-Rule" id="MF_00422"/>
    </source>
</evidence>
<dbReference type="Proteomes" id="UP000002247">
    <property type="component" value="Chromosome"/>
</dbReference>
<dbReference type="eggNOG" id="COG0690">
    <property type="taxonomic scope" value="Bacteria"/>
</dbReference>
<evidence type="ECO:0000256" key="10">
    <source>
        <dbReference type="SAM" id="MobiDB-lite"/>
    </source>
</evidence>
<comment type="function">
    <text evidence="9">Essential subunit of the Sec protein translocation channel SecYEG. Clamps together the 2 halves of SecY. May contact the channel plug during translocation.</text>
</comment>
<reference evidence="11 12" key="1">
    <citation type="journal article" date="2010" name="Stand. Genomic Sci.">
        <title>Complete genome sequence of Segniliparus rotundus type strain (CDC 1076).</title>
        <authorList>
            <person name="Sikorski J."/>
            <person name="Lapidus A."/>
            <person name="Copeland A."/>
            <person name="Misra M."/>
            <person name="Glavina Del Rio T."/>
            <person name="Nolan M."/>
            <person name="Lucas S."/>
            <person name="Chen F."/>
            <person name="Tice H."/>
            <person name="Cheng J.F."/>
            <person name="Jando M."/>
            <person name="Schneider S."/>
            <person name="Bruce D."/>
            <person name="Goodwin L."/>
            <person name="Pitluck S."/>
            <person name="Liolios K."/>
            <person name="Mikhailova N."/>
            <person name="Pati A."/>
            <person name="Ivanova N."/>
            <person name="Mavromatis K."/>
            <person name="Chen A."/>
            <person name="Palaniappan K."/>
            <person name="Chertkov O."/>
            <person name="Land M."/>
            <person name="Hauser L."/>
            <person name="Chang Y.J."/>
            <person name="Jeffries C.D."/>
            <person name="Brettin T."/>
            <person name="Detter J.C."/>
            <person name="Han C."/>
            <person name="Rohde M."/>
            <person name="Goker M."/>
            <person name="Bristow J."/>
            <person name="Eisen J.A."/>
            <person name="Markowitz V."/>
            <person name="Hugenholtz P."/>
            <person name="Kyrpides N.C."/>
            <person name="Klenk H.P."/>
        </authorList>
    </citation>
    <scope>NUCLEOTIDE SEQUENCE [LARGE SCALE GENOMIC DNA]</scope>
    <source>
        <strain evidence="12">ATCC BAA-972 / CDC 1076 / CIP 108378 / DSM 44985 / JCM 13578</strain>
    </source>
</reference>
<evidence type="ECO:0000256" key="1">
    <source>
        <dbReference type="ARBA" id="ARBA00004370"/>
    </source>
</evidence>
<dbReference type="PANTHER" id="PTHR33910:SF1">
    <property type="entry name" value="PROTEIN TRANSLOCASE SUBUNIT SECE"/>
    <property type="match status" value="1"/>
</dbReference>
<keyword evidence="9" id="KW-0997">Cell inner membrane</keyword>
<evidence type="ECO:0000256" key="3">
    <source>
        <dbReference type="ARBA" id="ARBA00022475"/>
    </source>
</evidence>
<dbReference type="PROSITE" id="PS01067">
    <property type="entry name" value="SECE_SEC61G"/>
    <property type="match status" value="1"/>
</dbReference>
<dbReference type="GO" id="GO:0006605">
    <property type="term" value="P:protein targeting"/>
    <property type="evidence" value="ECO:0007669"/>
    <property type="project" value="UniProtKB-UniRule"/>
</dbReference>
<dbReference type="EMBL" id="CP001958">
    <property type="protein sequence ID" value="ADG99161.1"/>
    <property type="molecule type" value="Genomic_DNA"/>
</dbReference>
<accession>D6ZCX4</accession>
<evidence type="ECO:0000313" key="12">
    <source>
        <dbReference type="Proteomes" id="UP000002247"/>
    </source>
</evidence>
<evidence type="ECO:0000256" key="6">
    <source>
        <dbReference type="ARBA" id="ARBA00022989"/>
    </source>
</evidence>
<dbReference type="OrthoDB" id="9805743at2"/>
<feature type="compositionally biased region" description="Polar residues" evidence="10">
    <location>
        <begin position="21"/>
        <end position="31"/>
    </location>
</feature>
<keyword evidence="2 9" id="KW-0813">Transport</keyword>
<dbReference type="RefSeq" id="WP_013139610.1">
    <property type="nucleotide sequence ID" value="NC_014168.1"/>
</dbReference>
<proteinExistence type="inferred from homology"/>
<feature type="transmembrane region" description="Helical" evidence="9">
    <location>
        <begin position="129"/>
        <end position="162"/>
    </location>
</feature>
<dbReference type="HAMAP" id="MF_00422">
    <property type="entry name" value="SecE"/>
    <property type="match status" value="1"/>
</dbReference>
<dbReference type="InterPro" id="IPR001901">
    <property type="entry name" value="Translocase_SecE/Sec61-g"/>
</dbReference>
<dbReference type="InterPro" id="IPR038379">
    <property type="entry name" value="SecE_sf"/>
</dbReference>
<comment type="subunit">
    <text evidence="9">Component of the Sec protein translocase complex. Heterotrimer consisting of SecY, SecE and SecG subunits. The heterotrimers can form oligomers, although 1 heterotrimer is thought to be able to translocate proteins. Interacts with the ribosome. Interacts with SecDF, and other proteins may be involved. Interacts with SecA.</text>
</comment>
<organism evidence="11 12">
    <name type="scientific">Segniliparus rotundus (strain ATCC BAA-972 / CDC 1076 / CIP 108378 / DSM 44985 / JCM 13578)</name>
    <dbReference type="NCBI Taxonomy" id="640132"/>
    <lineage>
        <taxon>Bacteria</taxon>
        <taxon>Bacillati</taxon>
        <taxon>Actinomycetota</taxon>
        <taxon>Actinomycetes</taxon>
        <taxon>Mycobacteriales</taxon>
        <taxon>Segniliparaceae</taxon>
        <taxon>Segniliparus</taxon>
    </lineage>
</organism>
<keyword evidence="4 9" id="KW-0812">Transmembrane</keyword>
<keyword evidence="6 9" id="KW-1133">Transmembrane helix</keyword>
<dbReference type="AlphaFoldDB" id="D6ZCX4"/>